<dbReference type="SUPFAM" id="SSF52210">
    <property type="entry name" value="Succinyl-CoA synthetase domains"/>
    <property type="match status" value="2"/>
</dbReference>
<feature type="domain" description="N-acetyltransferase" evidence="4">
    <location>
        <begin position="678"/>
        <end position="812"/>
    </location>
</feature>
<keyword evidence="3" id="KW-0067">ATP-binding</keyword>
<dbReference type="Gene3D" id="3.30.470.20">
    <property type="entry name" value="ATP-grasp fold, B domain"/>
    <property type="match status" value="1"/>
</dbReference>
<dbReference type="PANTHER" id="PTHR43334:SF1">
    <property type="entry name" value="3-HYDROXYPROPIONATE--COA LIGASE [ADP-FORMING]"/>
    <property type="match status" value="1"/>
</dbReference>
<dbReference type="Proteomes" id="UP000776983">
    <property type="component" value="Unassembled WGS sequence"/>
</dbReference>
<evidence type="ECO:0000256" key="3">
    <source>
        <dbReference type="ARBA" id="ARBA00022840"/>
    </source>
</evidence>
<sequence length="812" mass="89909">MPRHRLSPLFEPRSLLVVSEHPLPALAALQPGWQAKATQILLSEQDTLQLPESLAGVAPGERLDLALVCTQPERLPMVLGTLAAVRPRVVVLLHAGTLPENRQELAAYCMAWARLHNSMVLGPNSLGLQRPGSAFNFSRVERLARSGQAAVVTHSDSLMAAVLDWAEDVRLGFSTVMSMGDEAQLSIAQVLDFLATDSKTDSIALYMDHAPAARELASALRAASSVKPVVVLRTIDGQGRPTMHQTVFDALLRRAGVVRVRYFVQLFSAIKVLRYHQRPKGPSVAIFSNGRAGVRLAASVMAEASAIEHARLTMATRRDLQALPGIQVDSPGDAVIAETGLSPEAAAQAVQLLAQDKGVHGVLVLLAPSPLLDLAAVTQALAQVVPRAGKPVITCFMGEAQARELRRKLDEVGAPAFRTPESAAHAFSILAAHDYNQRLALQILPAESLGHQPEMRGVRAMLAHLREQGRRELGLDDCRHLLTFFHFPWRYFGAVADGLDMSIRIMRDDRLGPYLWFGGQGYAVQPGDSAIELPPLNHELARRLIQRSPLWHEVLATELSVDALEQLLDVLICLSDLACEVPALESFSLDLRLADGNHMGLGRIKASLLAPEDMQAAWDGPGYRHMAIHPYPRELVQPAKLRDGTRWVMRPIRPEDAQKLQGFVRSLSDESRYMRFIYLLRELTPSMLARYSRIDYDRELALVATVQVPNPAHRGFPEEQIVGLAHYFLQRDRRGAEFALVVHDEWQRHGLGSQLMRGMIEAAKRQGLDYLEGQVLDSNYAMRKLLVRLGFQDLPYEDDATLRRLWLALDKL</sequence>
<dbReference type="Gene3D" id="3.40.630.30">
    <property type="match status" value="1"/>
</dbReference>
<dbReference type="InterPro" id="IPR016102">
    <property type="entry name" value="Succinyl-CoA_synth-like"/>
</dbReference>
<reference evidence="5 6" key="1">
    <citation type="submission" date="2020-07" db="EMBL/GenBank/DDBJ databases">
        <title>Pusillimonas sp. nov., isolated from poultry manure in Taiwan.</title>
        <authorList>
            <person name="Lin S.-Y."/>
            <person name="Tang Y.-S."/>
            <person name="Young C.-C."/>
        </authorList>
    </citation>
    <scope>NUCLEOTIDE SEQUENCE [LARGE SCALE GENOMIC DNA]</scope>
    <source>
        <strain evidence="5 6">CC-YST705</strain>
    </source>
</reference>
<dbReference type="EMBL" id="JACDXW010000001">
    <property type="protein sequence ID" value="MCB5362623.1"/>
    <property type="molecule type" value="Genomic_DNA"/>
</dbReference>
<evidence type="ECO:0000313" key="5">
    <source>
        <dbReference type="EMBL" id="MCB5362623.1"/>
    </source>
</evidence>
<keyword evidence="6" id="KW-1185">Reference proteome</keyword>
<dbReference type="SUPFAM" id="SSF55729">
    <property type="entry name" value="Acyl-CoA N-acyltransferases (Nat)"/>
    <property type="match status" value="1"/>
</dbReference>
<dbReference type="Pfam" id="PF13607">
    <property type="entry name" value="Succ_CoA_lig"/>
    <property type="match status" value="1"/>
</dbReference>
<keyword evidence="2" id="KW-0547">Nucleotide-binding</keyword>
<dbReference type="RefSeq" id="WP_226952849.1">
    <property type="nucleotide sequence ID" value="NZ_JACDXW010000001.1"/>
</dbReference>
<evidence type="ECO:0000313" key="6">
    <source>
        <dbReference type="Proteomes" id="UP000776983"/>
    </source>
</evidence>
<name>A0ABS8C9E9_9BURK</name>
<dbReference type="Pfam" id="PF13549">
    <property type="entry name" value="ATP-grasp_5"/>
    <property type="match status" value="1"/>
</dbReference>
<dbReference type="Gene3D" id="3.40.50.261">
    <property type="entry name" value="Succinyl-CoA synthetase domains"/>
    <property type="match status" value="2"/>
</dbReference>
<comment type="caution">
    <text evidence="5">The sequence shown here is derived from an EMBL/GenBank/DDBJ whole genome shotgun (WGS) entry which is preliminary data.</text>
</comment>
<dbReference type="Gene3D" id="3.40.50.720">
    <property type="entry name" value="NAD(P)-binding Rossmann-like Domain"/>
    <property type="match status" value="1"/>
</dbReference>
<keyword evidence="1" id="KW-0436">Ligase</keyword>
<dbReference type="Pfam" id="PF00583">
    <property type="entry name" value="Acetyltransf_1"/>
    <property type="match status" value="1"/>
</dbReference>
<dbReference type="InterPro" id="IPR016181">
    <property type="entry name" value="Acyl_CoA_acyltransferase"/>
</dbReference>
<dbReference type="PANTHER" id="PTHR43334">
    <property type="entry name" value="ACETATE--COA LIGASE [ADP-FORMING]"/>
    <property type="match status" value="1"/>
</dbReference>
<accession>A0ABS8C9E9</accession>
<protein>
    <submittedName>
        <fullName evidence="5">GNAT family N-acetyltransferase</fullName>
    </submittedName>
</protein>
<dbReference type="InterPro" id="IPR000182">
    <property type="entry name" value="GNAT_dom"/>
</dbReference>
<dbReference type="InterPro" id="IPR051538">
    <property type="entry name" value="Acyl-CoA_Synth/Transferase"/>
</dbReference>
<dbReference type="PROSITE" id="PS51186">
    <property type="entry name" value="GNAT"/>
    <property type="match status" value="1"/>
</dbReference>
<evidence type="ECO:0000256" key="2">
    <source>
        <dbReference type="ARBA" id="ARBA00022741"/>
    </source>
</evidence>
<evidence type="ECO:0000259" key="4">
    <source>
        <dbReference type="PROSITE" id="PS51186"/>
    </source>
</evidence>
<organism evidence="5 6">
    <name type="scientific">Mesopusillimonas faecipullorum</name>
    <dbReference type="NCBI Taxonomy" id="2755040"/>
    <lineage>
        <taxon>Bacteria</taxon>
        <taxon>Pseudomonadati</taxon>
        <taxon>Pseudomonadota</taxon>
        <taxon>Betaproteobacteria</taxon>
        <taxon>Burkholderiales</taxon>
        <taxon>Alcaligenaceae</taxon>
        <taxon>Mesopusillimonas</taxon>
    </lineage>
</organism>
<gene>
    <name evidence="5" type="ORF">H0484_02490</name>
</gene>
<dbReference type="InterPro" id="IPR032875">
    <property type="entry name" value="Succ_CoA_lig_flav_dom"/>
</dbReference>
<evidence type="ECO:0000256" key="1">
    <source>
        <dbReference type="ARBA" id="ARBA00022598"/>
    </source>
</evidence>
<dbReference type="CDD" id="cd04301">
    <property type="entry name" value="NAT_SF"/>
    <property type="match status" value="1"/>
</dbReference>
<proteinExistence type="predicted"/>